<dbReference type="Gene3D" id="3.40.50.1820">
    <property type="entry name" value="alpha/beta hydrolase"/>
    <property type="match status" value="1"/>
</dbReference>
<dbReference type="Pfam" id="PF00561">
    <property type="entry name" value="Abhydrolase_1"/>
    <property type="match status" value="1"/>
</dbReference>
<keyword evidence="4" id="KW-0645">Protease</keyword>
<keyword evidence="5" id="KW-1185">Reference proteome</keyword>
<comment type="similarity">
    <text evidence="1">Belongs to the peptidase S33 family.</text>
</comment>
<name>A0A7Z0J3J6_9MICC</name>
<evidence type="ECO:0000259" key="3">
    <source>
        <dbReference type="Pfam" id="PF00561"/>
    </source>
</evidence>
<proteinExistence type="inferred from homology"/>
<dbReference type="EMBL" id="JACCFQ010000001">
    <property type="protein sequence ID" value="NYJ17437.1"/>
    <property type="molecule type" value="Genomic_DNA"/>
</dbReference>
<reference evidence="4 5" key="1">
    <citation type="submission" date="2020-07" db="EMBL/GenBank/DDBJ databases">
        <title>Sequencing the genomes of 1000 actinobacteria strains.</title>
        <authorList>
            <person name="Klenk H.-P."/>
        </authorList>
    </citation>
    <scope>NUCLEOTIDE SEQUENCE [LARGE SCALE GENOMIC DNA]</scope>
    <source>
        <strain evidence="4 5">DSM 15664</strain>
    </source>
</reference>
<organism evidence="4 5">
    <name type="scientific">Nesterenkonia sandarakina</name>
    <dbReference type="NCBI Taxonomy" id="272918"/>
    <lineage>
        <taxon>Bacteria</taxon>
        <taxon>Bacillati</taxon>
        <taxon>Actinomycetota</taxon>
        <taxon>Actinomycetes</taxon>
        <taxon>Micrococcales</taxon>
        <taxon>Micrococcaceae</taxon>
        <taxon>Nesterenkonia</taxon>
    </lineage>
</organism>
<dbReference type="InterPro" id="IPR002410">
    <property type="entry name" value="Peptidase_S33"/>
</dbReference>
<protein>
    <submittedName>
        <fullName evidence="4">Proline iminopeptidase</fullName>
        <ecNumber evidence="4">3.4.11.5</ecNumber>
    </submittedName>
</protein>
<gene>
    <name evidence="4" type="ORF">HNR11_001971</name>
</gene>
<evidence type="ECO:0000313" key="4">
    <source>
        <dbReference type="EMBL" id="NYJ17437.1"/>
    </source>
</evidence>
<evidence type="ECO:0000256" key="1">
    <source>
        <dbReference type="ARBA" id="ARBA00010088"/>
    </source>
</evidence>
<evidence type="ECO:0000256" key="2">
    <source>
        <dbReference type="ARBA" id="ARBA00022801"/>
    </source>
</evidence>
<dbReference type="InterPro" id="IPR029058">
    <property type="entry name" value="AB_hydrolase_fold"/>
</dbReference>
<dbReference type="RefSeq" id="WP_179442150.1">
    <property type="nucleotide sequence ID" value="NZ_BAAALK010000002.1"/>
</dbReference>
<keyword evidence="2 4" id="KW-0378">Hydrolase</keyword>
<dbReference type="PRINTS" id="PR00793">
    <property type="entry name" value="PROAMNOPTASE"/>
</dbReference>
<dbReference type="GO" id="GO:0006508">
    <property type="term" value="P:proteolysis"/>
    <property type="evidence" value="ECO:0007669"/>
    <property type="project" value="InterPro"/>
</dbReference>
<dbReference type="AlphaFoldDB" id="A0A7Z0J3J6"/>
<dbReference type="GO" id="GO:0004177">
    <property type="term" value="F:aminopeptidase activity"/>
    <property type="evidence" value="ECO:0007669"/>
    <property type="project" value="UniProtKB-KW"/>
</dbReference>
<dbReference type="PANTHER" id="PTHR43248:SF2">
    <property type="entry name" value="PROLYL AMINOPEPTIDASE"/>
    <property type="match status" value="1"/>
</dbReference>
<dbReference type="InterPro" id="IPR051601">
    <property type="entry name" value="Serine_prot/Carboxylest_S33"/>
</dbReference>
<dbReference type="Proteomes" id="UP000560069">
    <property type="component" value="Unassembled WGS sequence"/>
</dbReference>
<evidence type="ECO:0000313" key="5">
    <source>
        <dbReference type="Proteomes" id="UP000560069"/>
    </source>
</evidence>
<dbReference type="EC" id="3.4.11.5" evidence="4"/>
<sequence length="459" mass="49592">MSPAAAHTAGATARLIDGTRITDHWLQVPLDHTAAQDHTAPLDHSAEHRAPDGEAIRIYAREFVAAEAAAQGAEHVESLPWLLFLQGGPGGKGSRPAKLGGWMAEAGAKFRILMLDQRGTGLSTPLTRHSLAARGDAAAQAAHMRHFRADSIVADAEALRRALGVESWSVLGQSFGGFTTLSYLSFAPESLDRALITGGLAPLTGHADRVYRATYAKMRARNAEHFTRFPQDREILDAVFAHLRTHQVRLLDGSLLTPARLQLIGMLLGGNTRADSLHYLLEEAFTGPERTQLSDTFLAAVGQQLSFAGNPMYAVMHESIYGQPAALTEGRGDTGWAAQRVGAEFPDFSAEATSPLLLGEMILREHLLLDPTLADLVAAADLLAGVEDWAPLYDLEQLSRNQVPTAAALYTDDVYVARELSWKTAEGVAGISVWETNEFHHDGLGDDGARVFSELLKRT</sequence>
<feature type="domain" description="AB hydrolase-1" evidence="3">
    <location>
        <begin position="80"/>
        <end position="248"/>
    </location>
</feature>
<comment type="caution">
    <text evidence="4">The sequence shown here is derived from an EMBL/GenBank/DDBJ whole genome shotgun (WGS) entry which is preliminary data.</text>
</comment>
<keyword evidence="4" id="KW-0031">Aminopeptidase</keyword>
<accession>A0A7Z0J3J6</accession>
<dbReference type="SUPFAM" id="SSF53474">
    <property type="entry name" value="alpha/beta-Hydrolases"/>
    <property type="match status" value="1"/>
</dbReference>
<dbReference type="PANTHER" id="PTHR43248">
    <property type="entry name" value="2-SUCCINYL-6-HYDROXY-2,4-CYCLOHEXADIENE-1-CARBOXYLATE SYNTHASE"/>
    <property type="match status" value="1"/>
</dbReference>
<dbReference type="InterPro" id="IPR000073">
    <property type="entry name" value="AB_hydrolase_1"/>
</dbReference>